<comment type="similarity">
    <text evidence="7">Belongs to the binding-protein-dependent transport system permease family.</text>
</comment>
<feature type="transmembrane region" description="Helical" evidence="7">
    <location>
        <begin position="326"/>
        <end position="347"/>
    </location>
</feature>
<dbReference type="InterPro" id="IPR000515">
    <property type="entry name" value="MetI-like"/>
</dbReference>
<keyword evidence="3" id="KW-1003">Cell membrane</keyword>
<evidence type="ECO:0000256" key="3">
    <source>
        <dbReference type="ARBA" id="ARBA00022475"/>
    </source>
</evidence>
<feature type="transmembrane region" description="Helical" evidence="7">
    <location>
        <begin position="236"/>
        <end position="258"/>
    </location>
</feature>
<dbReference type="RefSeq" id="WP_219877856.1">
    <property type="nucleotide sequence ID" value="NZ_JAHYXK010000010.1"/>
</dbReference>
<gene>
    <name evidence="9" type="ORF">K0O23_12980</name>
</gene>
<feature type="transmembrane region" description="Helical" evidence="7">
    <location>
        <begin position="425"/>
        <end position="446"/>
    </location>
</feature>
<name>A0ABS7CWV2_9BACT</name>
<sequence length="462" mass="51981">MLQYIFKRFLLSLPALWLLVTLVFLLSRLLTGTPGEEQILQDGGGFYSKGSTASREKAYISYLERTGQNLPLFYFTIKATPEPDTLHLVHPEAHRTFLKQLHWQYGNPVAVNRYFTSIKNLEQALGTAHKNHFQPYFESLYQTTSPEIIKQALASFPKVVSNASINTEVAEWEAAGENLIQEQNTYTYLLPSFRWHGTANQYHIWFINALQGDMGISFRDSRPVNTILYDAMANTWWLILISIIVAFMISFELGMLLAMPQSIKLRKLLLPSLFIIDSIPLFLLALLLLVLLATPSFLQLFPVFGLGYHTMQGGSWLQRIGILSQYMALPAICLTLSNIPYLTSLIYRSFSEESKKDYARTAKAKGFSERQVIRTQLLRNTLLPTITVLSEALPALVAGAIVVETIFAIPGMGRLLVDAVLARDYPVIVAIVLVVAVFRVVLYLLADVGYSLADPRIRHAAS</sequence>
<evidence type="ECO:0000313" key="9">
    <source>
        <dbReference type="EMBL" id="MBW7467982.1"/>
    </source>
</evidence>
<dbReference type="EMBL" id="JAHYXK010000010">
    <property type="protein sequence ID" value="MBW7467982.1"/>
    <property type="molecule type" value="Genomic_DNA"/>
</dbReference>
<evidence type="ECO:0000313" key="10">
    <source>
        <dbReference type="Proteomes" id="UP000813018"/>
    </source>
</evidence>
<comment type="subcellular location">
    <subcellularLocation>
        <location evidence="1 7">Cell membrane</location>
        <topology evidence="1 7">Multi-pass membrane protein</topology>
    </subcellularLocation>
</comment>
<dbReference type="Gene3D" id="1.10.3720.10">
    <property type="entry name" value="MetI-like"/>
    <property type="match status" value="1"/>
</dbReference>
<keyword evidence="5 7" id="KW-1133">Transmembrane helix</keyword>
<proteinExistence type="inferred from homology"/>
<dbReference type="InterPro" id="IPR035906">
    <property type="entry name" value="MetI-like_sf"/>
</dbReference>
<dbReference type="Pfam" id="PF00528">
    <property type="entry name" value="BPD_transp_1"/>
    <property type="match status" value="1"/>
</dbReference>
<dbReference type="PROSITE" id="PS50928">
    <property type="entry name" value="ABC_TM1"/>
    <property type="match status" value="1"/>
</dbReference>
<organism evidence="9 10">
    <name type="scientific">Pontibacter aydingkolensis</name>
    <dbReference type="NCBI Taxonomy" id="1911536"/>
    <lineage>
        <taxon>Bacteria</taxon>
        <taxon>Pseudomonadati</taxon>
        <taxon>Bacteroidota</taxon>
        <taxon>Cytophagia</taxon>
        <taxon>Cytophagales</taxon>
        <taxon>Hymenobacteraceae</taxon>
        <taxon>Pontibacter</taxon>
    </lineage>
</organism>
<reference evidence="9 10" key="1">
    <citation type="journal article" date="2016" name="Int. J. Syst. Evol. Microbiol.">
        <title>Pontibacter aydingkolensis sp. nov., isolated from soil of a salt lake.</title>
        <authorList>
            <person name="Osman G."/>
            <person name="Zhang T."/>
            <person name="Lou K."/>
            <person name="Gao Y."/>
            <person name="Chang W."/>
            <person name="Lin Q."/>
            <person name="Yang H.M."/>
            <person name="Huo X.D."/>
            <person name="Wang N."/>
        </authorList>
    </citation>
    <scope>NUCLEOTIDE SEQUENCE [LARGE SCALE GENOMIC DNA]</scope>
    <source>
        <strain evidence="9 10">KACC 19255</strain>
    </source>
</reference>
<evidence type="ECO:0000256" key="2">
    <source>
        <dbReference type="ARBA" id="ARBA00022448"/>
    </source>
</evidence>
<accession>A0ABS7CWV2</accession>
<keyword evidence="4 7" id="KW-0812">Transmembrane</keyword>
<dbReference type="PANTHER" id="PTHR43163">
    <property type="entry name" value="DIPEPTIDE TRANSPORT SYSTEM PERMEASE PROTEIN DPPB-RELATED"/>
    <property type="match status" value="1"/>
</dbReference>
<evidence type="ECO:0000256" key="7">
    <source>
        <dbReference type="RuleBase" id="RU363032"/>
    </source>
</evidence>
<dbReference type="SUPFAM" id="SSF161098">
    <property type="entry name" value="MetI-like"/>
    <property type="match status" value="1"/>
</dbReference>
<keyword evidence="6 7" id="KW-0472">Membrane</keyword>
<dbReference type="PANTHER" id="PTHR43163:SF3">
    <property type="entry name" value="PEPTIDE ABC TRANSPORTER PERMEASE PROTEIN"/>
    <property type="match status" value="1"/>
</dbReference>
<keyword evidence="2 7" id="KW-0813">Transport</keyword>
<feature type="domain" description="ABC transmembrane type-1" evidence="8">
    <location>
        <begin position="232"/>
        <end position="446"/>
    </location>
</feature>
<feature type="transmembrane region" description="Helical" evidence="7">
    <location>
        <begin position="392"/>
        <end position="413"/>
    </location>
</feature>
<keyword evidence="10" id="KW-1185">Reference proteome</keyword>
<evidence type="ECO:0000259" key="8">
    <source>
        <dbReference type="PROSITE" id="PS50928"/>
    </source>
</evidence>
<evidence type="ECO:0000256" key="4">
    <source>
        <dbReference type="ARBA" id="ARBA00022692"/>
    </source>
</evidence>
<dbReference type="Proteomes" id="UP000813018">
    <property type="component" value="Unassembled WGS sequence"/>
</dbReference>
<protein>
    <submittedName>
        <fullName evidence="9">ABC transporter permease</fullName>
    </submittedName>
</protein>
<dbReference type="CDD" id="cd06261">
    <property type="entry name" value="TM_PBP2"/>
    <property type="match status" value="1"/>
</dbReference>
<evidence type="ECO:0000256" key="6">
    <source>
        <dbReference type="ARBA" id="ARBA00023136"/>
    </source>
</evidence>
<evidence type="ECO:0000256" key="5">
    <source>
        <dbReference type="ARBA" id="ARBA00022989"/>
    </source>
</evidence>
<evidence type="ECO:0000256" key="1">
    <source>
        <dbReference type="ARBA" id="ARBA00004651"/>
    </source>
</evidence>
<comment type="caution">
    <text evidence="9">The sequence shown here is derived from an EMBL/GenBank/DDBJ whole genome shotgun (WGS) entry which is preliminary data.</text>
</comment>
<feature type="transmembrane region" description="Helical" evidence="7">
    <location>
        <begin position="279"/>
        <end position="306"/>
    </location>
</feature>